<dbReference type="InterPro" id="IPR029787">
    <property type="entry name" value="Nucleotide_cyclase"/>
</dbReference>
<keyword evidence="2" id="KW-0812">Transmembrane</keyword>
<dbReference type="Pfam" id="PF00211">
    <property type="entry name" value="Guanylate_cyc"/>
    <property type="match status" value="1"/>
</dbReference>
<feature type="domain" description="Reverse transcriptase" evidence="4">
    <location>
        <begin position="802"/>
        <end position="1073"/>
    </location>
</feature>
<dbReference type="SUPFAM" id="SSF56219">
    <property type="entry name" value="DNase I-like"/>
    <property type="match status" value="1"/>
</dbReference>
<evidence type="ECO:0000313" key="5">
    <source>
        <dbReference type="EMBL" id="CAE7571576.1"/>
    </source>
</evidence>
<keyword evidence="2" id="KW-1133">Transmembrane helix</keyword>
<dbReference type="InterPro" id="IPR043128">
    <property type="entry name" value="Rev_trsase/Diguanyl_cyclase"/>
</dbReference>
<evidence type="ECO:0000313" key="6">
    <source>
        <dbReference type="Proteomes" id="UP000604046"/>
    </source>
</evidence>
<dbReference type="EMBL" id="CAJNDS010002715">
    <property type="protein sequence ID" value="CAE7571576.1"/>
    <property type="molecule type" value="Genomic_DNA"/>
</dbReference>
<keyword evidence="2" id="KW-0472">Membrane</keyword>
<dbReference type="Pfam" id="PF00078">
    <property type="entry name" value="RVT_1"/>
    <property type="match status" value="1"/>
</dbReference>
<dbReference type="SUPFAM" id="SSF55073">
    <property type="entry name" value="Nucleotide cyclase"/>
    <property type="match status" value="1"/>
</dbReference>
<proteinExistence type="predicted"/>
<evidence type="ECO:0000256" key="1">
    <source>
        <dbReference type="SAM" id="MobiDB-lite"/>
    </source>
</evidence>
<dbReference type="PROSITE" id="PS50125">
    <property type="entry name" value="GUANYLATE_CYCLASE_2"/>
    <property type="match status" value="1"/>
</dbReference>
<keyword evidence="6" id="KW-1185">Reference proteome</keyword>
<reference evidence="5" key="1">
    <citation type="submission" date="2021-02" db="EMBL/GenBank/DDBJ databases">
        <authorList>
            <person name="Dougan E. K."/>
            <person name="Rhodes N."/>
            <person name="Thang M."/>
            <person name="Chan C."/>
        </authorList>
    </citation>
    <scope>NUCLEOTIDE SEQUENCE</scope>
</reference>
<dbReference type="SMART" id="SM00044">
    <property type="entry name" value="CYCc"/>
    <property type="match status" value="1"/>
</dbReference>
<feature type="domain" description="Guanylate cyclase" evidence="3">
    <location>
        <begin position="1623"/>
        <end position="1745"/>
    </location>
</feature>
<dbReference type="GO" id="GO:0035556">
    <property type="term" value="P:intracellular signal transduction"/>
    <property type="evidence" value="ECO:0007669"/>
    <property type="project" value="InterPro"/>
</dbReference>
<dbReference type="InterPro" id="IPR036691">
    <property type="entry name" value="Endo/exonu/phosph_ase_sf"/>
</dbReference>
<dbReference type="InterPro" id="IPR043502">
    <property type="entry name" value="DNA/RNA_pol_sf"/>
</dbReference>
<comment type="caution">
    <text evidence="5">The sequence shown here is derived from an EMBL/GenBank/DDBJ whole genome shotgun (WGS) entry which is preliminary data.</text>
</comment>
<name>A0A812UL23_9DINO</name>
<evidence type="ECO:0000259" key="4">
    <source>
        <dbReference type="PROSITE" id="PS50878"/>
    </source>
</evidence>
<dbReference type="Gene3D" id="3.30.70.1230">
    <property type="entry name" value="Nucleotide cyclase"/>
    <property type="match status" value="1"/>
</dbReference>
<dbReference type="PANTHER" id="PTHR43081:SF1">
    <property type="entry name" value="ADENYLATE CYCLASE, TERMINAL-DIFFERENTIATION SPECIFIC"/>
    <property type="match status" value="1"/>
</dbReference>
<sequence>MAEFPVVTLEDGVESLSEGEGSKHSSRQLALPSTGKGDSSPAKRRRELALPAGEDFWLRIQECVSNAVTSSMLELTNRQTATERGVNLVQQGLEQQGLQIQELEERSTARWNGLQEQIVLLQKQIAVSPRSSNASPSHLTSPSFGNRHGNMPGAHPSMLIIVGGWKDGESKEWVIEQLNNLVQTSGQGQHVSEISVYRRRPRCAKVHLKLPCGFEEQKELQRSVIRALRERQWVPRDCSEPAWIVADKTPFQRCVARAVAKASSLAQQLGKAREFYEVDSWPSAQGYMGSQMVTGMSRGCQHIVEPSGPADNIAWLERNAELGVDIWMDLYRPPDGTGSLEGDAVQVSPTMALQSFEFAGHALALQELSLGYDLEDGRSDSFEHGEWLFIVAKPAGCFRCLGFVFDRDVLKDYSVGSVGHSHFDVRVLIDGNAGKLHLRNVHLPHSKRPMEDLQDACQSLEETRAELLNRPVCLLGDFNLNPTLETTRRAWLVHTTLQSLGIHHLSLDRTPTRINSHRRLDHLGYNDAFLALCSMISPESSVWRYGHEEYWWQLQLALQVDHVMISHEVIVEHVDSKVKLPKTSKNRVGKYVVSDKVALHAALAGIRDDDMSQLEPLLRQLELAQSSFTSRAGSLRYRDVEEVRMLCRVRSVTACPMERARLSKEISERRRVGRAEWLASLWDRAAAGDWRARQYLMRPKTKNRGIHHFVQQSGSVSNAVKKVAEFFHDKFSQPFDDQVCQWPWLVEVGAESPIAESEVLYHVSKAKCGRTSGPSGVSHELLKEIVTTPRGVKYLTRLINCMHADPQHVPPHMFDGLVVLIEKTRCVSAPRDLRPIVLTEVLIKIVCSIVMDRTVSTWPAPHELLGGMPGIQVAETLKCAQALFSQSAMYRDEYIYLRLDIAGAFDNSDINSLLRLFEDHYHPQVASSCRFMQRMMQNQRLRFTFLGAEWIVPMMRGTVQGGTHSPKLFAHLLAGIFSKLRQRWERGGEDPPFKAQEVDLWSLLFIDDGILAFRNMQQALRLFPEVLLALNAVGLQVNLSKSKILGLALPDCLPGLFQGIQVVDSVIFLGVPLKIDEWDAHILGSLLGRSTAAFLSARRLLVNARIPLSKRVYMFEALVVSSVGWALGMCEPTADNLHQASVHGTTLMVWLLRLRQHSAWQDAQQYKAIRHVAKVWSGAVWGGGWDQLLAVRHWTLLGHVCRSRVSKLAMVLTFQTSHFEAAEGWRRRYRTGGDWTRSKRARNFMQTQYLDVEAAAEMPSGSWNAFVPKWLAWVGLAGHDEQLQMLVFHWQEGWQFREAALGDSRPLDILEGWLLDIWSSDTVHFRVSGPVVVKVCLIVLGVMGIVVVLDDSVQDHGDYQHLAHLDRLVASLAGQGRSEDLCAAASVFAEASPHELLMAGIGPLLWTQGSCECCTANTTADFDGNWLQAARRAMDKAPFQAHELRMVCYPNEDCSGVPSSVAVLDTHESVRGEAEADIVYTFIVVVLMVVFALAFMHALNKVNTRMLHPLWSILDDMASLRSLEAVRMTNFQPASDMLKDLQRDGKRQGWIKRLIRYTMRLPFCRESEKNNDDVKELADLRGSLTTMRAALRSWAKYVPPYLLKSLYRSGVEATVGFHENEVSIFFCDIDGFRDMCRGLHPKAVLDLLSSVHGEVSSAIEGLGGTLLEFIADEVLAVFNAPNEVVDHEEHATEAATDVLERVERLGVRMRCGVHSGKVLVGNIGSQTRIKYGVLGDSVNVAARLKSINSHFGTSCLVSNECLEEADDLHKTFVARPVGNLILKGRKSATKVWEVRARRTNEKSGLAKTYDIHRKAFELFVARRFGEARPLLSEVCRSLRGRQGSVDFPSQHLLHLCEKFLKEPPPPDWDASESMTKK</sequence>
<dbReference type="PROSITE" id="PS50878">
    <property type="entry name" value="RT_POL"/>
    <property type="match status" value="1"/>
</dbReference>
<dbReference type="PANTHER" id="PTHR43081">
    <property type="entry name" value="ADENYLATE CYCLASE, TERMINAL-DIFFERENTIATION SPECIFIC-RELATED"/>
    <property type="match status" value="1"/>
</dbReference>
<dbReference type="SUPFAM" id="SSF56672">
    <property type="entry name" value="DNA/RNA polymerases"/>
    <property type="match status" value="1"/>
</dbReference>
<dbReference type="Gene3D" id="3.30.70.270">
    <property type="match status" value="1"/>
</dbReference>
<dbReference type="CDD" id="cd07302">
    <property type="entry name" value="CHD"/>
    <property type="match status" value="1"/>
</dbReference>
<dbReference type="OrthoDB" id="10265730at2759"/>
<dbReference type="InterPro" id="IPR050697">
    <property type="entry name" value="Adenylyl/Guanylyl_Cyclase_3/4"/>
</dbReference>
<organism evidence="5 6">
    <name type="scientific">Symbiodinium natans</name>
    <dbReference type="NCBI Taxonomy" id="878477"/>
    <lineage>
        <taxon>Eukaryota</taxon>
        <taxon>Sar</taxon>
        <taxon>Alveolata</taxon>
        <taxon>Dinophyceae</taxon>
        <taxon>Suessiales</taxon>
        <taxon>Symbiodiniaceae</taxon>
        <taxon>Symbiodinium</taxon>
    </lineage>
</organism>
<dbReference type="Proteomes" id="UP000604046">
    <property type="component" value="Unassembled WGS sequence"/>
</dbReference>
<dbReference type="InterPro" id="IPR000477">
    <property type="entry name" value="RT_dom"/>
</dbReference>
<gene>
    <name evidence="5" type="primary">cya1</name>
    <name evidence="5" type="ORF">SNAT2548_LOCUS32564</name>
</gene>
<evidence type="ECO:0000259" key="3">
    <source>
        <dbReference type="PROSITE" id="PS50125"/>
    </source>
</evidence>
<feature type="transmembrane region" description="Helical" evidence="2">
    <location>
        <begin position="1331"/>
        <end position="1349"/>
    </location>
</feature>
<dbReference type="GO" id="GO:0009190">
    <property type="term" value="P:cyclic nucleotide biosynthetic process"/>
    <property type="evidence" value="ECO:0007669"/>
    <property type="project" value="InterPro"/>
</dbReference>
<protein>
    <submittedName>
        <fullName evidence="5">Cya1 protein</fullName>
    </submittedName>
</protein>
<accession>A0A812UL23</accession>
<feature type="transmembrane region" description="Helical" evidence="2">
    <location>
        <begin position="1478"/>
        <end position="1499"/>
    </location>
</feature>
<dbReference type="InterPro" id="IPR001054">
    <property type="entry name" value="A/G_cyclase"/>
</dbReference>
<evidence type="ECO:0000256" key="2">
    <source>
        <dbReference type="SAM" id="Phobius"/>
    </source>
</evidence>
<feature type="region of interest" description="Disordered" evidence="1">
    <location>
        <begin position="1"/>
        <end position="43"/>
    </location>
</feature>
<dbReference type="Gene3D" id="3.60.10.10">
    <property type="entry name" value="Endonuclease/exonuclease/phosphatase"/>
    <property type="match status" value="1"/>
</dbReference>